<organism evidence="12 13">
    <name type="scientific">Zasmidium cellare</name>
    <name type="common">Wine cellar mold</name>
    <name type="synonym">Racodium cellare</name>
    <dbReference type="NCBI Taxonomy" id="395010"/>
    <lineage>
        <taxon>Eukaryota</taxon>
        <taxon>Fungi</taxon>
        <taxon>Dikarya</taxon>
        <taxon>Ascomycota</taxon>
        <taxon>Pezizomycotina</taxon>
        <taxon>Dothideomycetes</taxon>
        <taxon>Dothideomycetidae</taxon>
        <taxon>Mycosphaerellales</taxon>
        <taxon>Mycosphaerellaceae</taxon>
        <taxon>Zasmidium</taxon>
    </lineage>
</organism>
<comment type="caution">
    <text evidence="12">The sequence shown here is derived from an EMBL/GenBank/DDBJ whole genome shotgun (WGS) entry which is preliminary data.</text>
</comment>
<comment type="subcellular location">
    <subcellularLocation>
        <location evidence="10">Endoplasmic reticulum membrane</location>
        <topology evidence="10">Multi-pass membrane protein</topology>
    </subcellularLocation>
    <subcellularLocation>
        <location evidence="1">Membrane</location>
        <topology evidence="1">Multi-pass membrane protein</topology>
    </subcellularLocation>
</comment>
<feature type="transmembrane region" description="Helical" evidence="10">
    <location>
        <begin position="146"/>
        <end position="166"/>
    </location>
</feature>
<dbReference type="Gene3D" id="1.20.120.1630">
    <property type="match status" value="1"/>
</dbReference>
<keyword evidence="7 10" id="KW-0812">Transmembrane</keyword>
<dbReference type="PANTHER" id="PTHR12714:SF9">
    <property type="entry name" value="PROTEIN-S-ISOPRENYLCYSTEINE O-METHYLTRANSFERASE"/>
    <property type="match status" value="1"/>
</dbReference>
<reference evidence="12 13" key="1">
    <citation type="journal article" date="2023" name="G3 (Bethesda)">
        <title>A chromosome-level genome assembly of Zasmidium syzygii isolated from banana leaves.</title>
        <authorList>
            <person name="van Westerhoven A.C."/>
            <person name="Mehrabi R."/>
            <person name="Talebi R."/>
            <person name="Steentjes M.B.F."/>
            <person name="Corcolon B."/>
            <person name="Chong P.A."/>
            <person name="Kema G.H.J."/>
            <person name="Seidl M.F."/>
        </authorList>
    </citation>
    <scope>NUCLEOTIDE SEQUENCE [LARGE SCALE GENOMIC DNA]</scope>
    <source>
        <strain evidence="12 13">P124</strain>
    </source>
</reference>
<dbReference type="EMBL" id="JAXOVC010000004">
    <property type="protein sequence ID" value="KAK4502749.1"/>
    <property type="molecule type" value="Genomic_DNA"/>
</dbReference>
<dbReference type="PANTHER" id="PTHR12714">
    <property type="entry name" value="PROTEIN-S ISOPRENYLCYSTEINE O-METHYLTRANSFERASE"/>
    <property type="match status" value="1"/>
</dbReference>
<keyword evidence="9 10" id="KW-0472">Membrane</keyword>
<keyword evidence="5" id="KW-0808">Transferase</keyword>
<protein>
    <recommendedName>
        <fullName evidence="3 10">Protein-S-isoprenylcysteine O-methyltransferase</fullName>
        <ecNumber evidence="3 10">2.1.1.100</ecNumber>
    </recommendedName>
</protein>
<feature type="compositionally biased region" description="Acidic residues" evidence="11">
    <location>
        <begin position="35"/>
        <end position="50"/>
    </location>
</feature>
<evidence type="ECO:0000313" key="12">
    <source>
        <dbReference type="EMBL" id="KAK4502749.1"/>
    </source>
</evidence>
<evidence type="ECO:0000256" key="1">
    <source>
        <dbReference type="ARBA" id="ARBA00004141"/>
    </source>
</evidence>
<evidence type="ECO:0000256" key="10">
    <source>
        <dbReference type="RuleBase" id="RU362022"/>
    </source>
</evidence>
<evidence type="ECO:0000256" key="7">
    <source>
        <dbReference type="ARBA" id="ARBA00022692"/>
    </source>
</evidence>
<keyword evidence="13" id="KW-1185">Reference proteome</keyword>
<keyword evidence="6 10" id="KW-0949">S-adenosyl-L-methionine</keyword>
<evidence type="ECO:0000256" key="2">
    <source>
        <dbReference type="ARBA" id="ARBA00009140"/>
    </source>
</evidence>
<name>A0ABR0EME1_ZASCE</name>
<dbReference type="EC" id="2.1.1.100" evidence="3 10"/>
<dbReference type="InterPro" id="IPR007269">
    <property type="entry name" value="ICMT_MeTrfase"/>
</dbReference>
<feature type="transmembrane region" description="Helical" evidence="10">
    <location>
        <begin position="246"/>
        <end position="263"/>
    </location>
</feature>
<evidence type="ECO:0000256" key="6">
    <source>
        <dbReference type="ARBA" id="ARBA00022691"/>
    </source>
</evidence>
<dbReference type="InterPro" id="IPR025770">
    <property type="entry name" value="PPMT_MeTrfase"/>
</dbReference>
<keyword evidence="4 10" id="KW-0489">Methyltransferase</keyword>
<proteinExistence type="inferred from homology"/>
<evidence type="ECO:0000256" key="4">
    <source>
        <dbReference type="ARBA" id="ARBA00022603"/>
    </source>
</evidence>
<evidence type="ECO:0000313" key="13">
    <source>
        <dbReference type="Proteomes" id="UP001305779"/>
    </source>
</evidence>
<keyword evidence="8 10" id="KW-1133">Transmembrane helix</keyword>
<gene>
    <name evidence="12" type="ORF">PRZ48_006175</name>
</gene>
<comment type="catalytic activity">
    <reaction evidence="10">
        <text>[protein]-C-terminal S-[(2E,6E)-farnesyl]-L-cysteine + S-adenosyl-L-methionine = [protein]-C-terminal S-[(2E,6E)-farnesyl]-L-cysteine methyl ester + S-adenosyl-L-homocysteine</text>
        <dbReference type="Rhea" id="RHEA:21672"/>
        <dbReference type="Rhea" id="RHEA-COMP:12125"/>
        <dbReference type="Rhea" id="RHEA-COMP:12126"/>
        <dbReference type="ChEBI" id="CHEBI:57856"/>
        <dbReference type="ChEBI" id="CHEBI:59789"/>
        <dbReference type="ChEBI" id="CHEBI:90510"/>
        <dbReference type="ChEBI" id="CHEBI:90511"/>
        <dbReference type="EC" id="2.1.1.100"/>
    </reaction>
</comment>
<keyword evidence="10" id="KW-0256">Endoplasmic reticulum</keyword>
<feature type="compositionally biased region" description="Polar residues" evidence="11">
    <location>
        <begin position="1"/>
        <end position="12"/>
    </location>
</feature>
<feature type="transmembrane region" description="Helical" evidence="10">
    <location>
        <begin position="172"/>
        <end position="192"/>
    </location>
</feature>
<dbReference type="Proteomes" id="UP001305779">
    <property type="component" value="Unassembled WGS sequence"/>
</dbReference>
<feature type="region of interest" description="Disordered" evidence="11">
    <location>
        <begin position="1"/>
        <end position="62"/>
    </location>
</feature>
<evidence type="ECO:0000256" key="3">
    <source>
        <dbReference type="ARBA" id="ARBA00012151"/>
    </source>
</evidence>
<dbReference type="PROSITE" id="PS51564">
    <property type="entry name" value="SAM_ICMT"/>
    <property type="match status" value="1"/>
</dbReference>
<dbReference type="Pfam" id="PF04140">
    <property type="entry name" value="ICMT"/>
    <property type="match status" value="1"/>
</dbReference>
<accession>A0ABR0EME1</accession>
<comment type="similarity">
    <text evidence="2 10">Belongs to the class VI-like SAM-binding methyltransferase superfamily. Isoprenylcysteine carboxyl methyltransferase family.</text>
</comment>
<sequence>MARLSATSSAVDTNGHIKEPVTVPLPAEGDAPPALEDDTVVPTTSEDEEDPHPSSDTYPIKHDPTLLPGGSRDLSFIGLQAFILGNLLSLSICATLWLVFVQPSRWWRLPAFAICFSVFHFLEYWTTAAYNTPSCRASSFLLFNNGRQYTAANLAAAIEIIISGLFPEYQALGVYSVTIAVGLTLVVVGQFVRSIAMVQASTNFNHIVQSERKDSHVLVKDGLYSIFRHPSYFGFFWWSIGTQLLVGNKVCLVAFAVVLWQFFRRRITVEEKHLVTFFGDDYINYRKRTGTLIPFIA</sequence>
<evidence type="ECO:0000256" key="9">
    <source>
        <dbReference type="ARBA" id="ARBA00023136"/>
    </source>
</evidence>
<evidence type="ECO:0000256" key="5">
    <source>
        <dbReference type="ARBA" id="ARBA00022679"/>
    </source>
</evidence>
<feature type="transmembrane region" description="Helical" evidence="10">
    <location>
        <begin position="76"/>
        <end position="100"/>
    </location>
</feature>
<evidence type="ECO:0000256" key="11">
    <source>
        <dbReference type="SAM" id="MobiDB-lite"/>
    </source>
</evidence>
<feature type="transmembrane region" description="Helical" evidence="10">
    <location>
        <begin position="106"/>
        <end position="125"/>
    </location>
</feature>
<evidence type="ECO:0000256" key="8">
    <source>
        <dbReference type="ARBA" id="ARBA00022989"/>
    </source>
</evidence>